<reference evidence="2 3" key="1">
    <citation type="submission" date="2020-04" db="EMBL/GenBank/DDBJ databases">
        <authorList>
            <person name="Wallbank WR R."/>
            <person name="Pardo Diaz C."/>
            <person name="Kozak K."/>
            <person name="Martin S."/>
            <person name="Jiggins C."/>
            <person name="Moest M."/>
            <person name="Warren A I."/>
            <person name="Byers J.R.P. K."/>
            <person name="Montejo-Kovacevich G."/>
            <person name="Yen C E."/>
        </authorList>
    </citation>
    <scope>NUCLEOTIDE SEQUENCE [LARGE SCALE GENOMIC DNA]</scope>
</reference>
<organism evidence="2 3">
    <name type="scientific">Arctia plantaginis</name>
    <name type="common">Wood tiger moth</name>
    <name type="synonym">Phalaena plantaginis</name>
    <dbReference type="NCBI Taxonomy" id="874455"/>
    <lineage>
        <taxon>Eukaryota</taxon>
        <taxon>Metazoa</taxon>
        <taxon>Ecdysozoa</taxon>
        <taxon>Arthropoda</taxon>
        <taxon>Hexapoda</taxon>
        <taxon>Insecta</taxon>
        <taxon>Pterygota</taxon>
        <taxon>Neoptera</taxon>
        <taxon>Endopterygota</taxon>
        <taxon>Lepidoptera</taxon>
        <taxon>Glossata</taxon>
        <taxon>Ditrysia</taxon>
        <taxon>Noctuoidea</taxon>
        <taxon>Erebidae</taxon>
        <taxon>Arctiinae</taxon>
        <taxon>Arctia</taxon>
    </lineage>
</organism>
<comment type="caution">
    <text evidence="2">The sequence shown here is derived from an EMBL/GenBank/DDBJ whole genome shotgun (WGS) entry which is preliminary data.</text>
</comment>
<dbReference type="AlphaFoldDB" id="A0A8S1A0F7"/>
<protein>
    <submittedName>
        <fullName evidence="2">Uncharacterized protein</fullName>
    </submittedName>
</protein>
<evidence type="ECO:0000313" key="2">
    <source>
        <dbReference type="EMBL" id="CAB3240177.1"/>
    </source>
</evidence>
<dbReference type="OrthoDB" id="6250301at2759"/>
<feature type="compositionally biased region" description="Acidic residues" evidence="1">
    <location>
        <begin position="70"/>
        <end position="80"/>
    </location>
</feature>
<accession>A0A8S1A0F7</accession>
<name>A0A8S1A0F7_ARCPL</name>
<feature type="region of interest" description="Disordered" evidence="1">
    <location>
        <begin position="56"/>
        <end position="92"/>
    </location>
</feature>
<dbReference type="EMBL" id="CADEBD010000309">
    <property type="protein sequence ID" value="CAB3240177.1"/>
    <property type="molecule type" value="Genomic_DNA"/>
</dbReference>
<evidence type="ECO:0000313" key="3">
    <source>
        <dbReference type="Proteomes" id="UP000494256"/>
    </source>
</evidence>
<gene>
    <name evidence="2" type="ORF">APLA_LOCUS8888</name>
</gene>
<proteinExistence type="predicted"/>
<dbReference type="Proteomes" id="UP000494256">
    <property type="component" value="Unassembled WGS sequence"/>
</dbReference>
<feature type="compositionally biased region" description="Basic and acidic residues" evidence="1">
    <location>
        <begin position="81"/>
        <end position="92"/>
    </location>
</feature>
<sequence>MYALKSVDVNTGGYELFELTKLRVKTRELKKNYGWIRCVLFTTYRRRVFAADVDDCEAENESAVENKTSDDDENENDFDKDDVPHANLEKKN</sequence>
<evidence type="ECO:0000256" key="1">
    <source>
        <dbReference type="SAM" id="MobiDB-lite"/>
    </source>
</evidence>